<evidence type="ECO:0000313" key="2">
    <source>
        <dbReference type="Proteomes" id="UP001634394"/>
    </source>
</evidence>
<accession>A0ABD3XMZ9</accession>
<dbReference type="AlphaFoldDB" id="A0ABD3XMZ9"/>
<evidence type="ECO:0000313" key="1">
    <source>
        <dbReference type="EMBL" id="KAL3887569.1"/>
    </source>
</evidence>
<keyword evidence="2" id="KW-1185">Reference proteome</keyword>
<comment type="caution">
    <text evidence="1">The sequence shown here is derived from an EMBL/GenBank/DDBJ whole genome shotgun (WGS) entry which is preliminary data.</text>
</comment>
<protein>
    <submittedName>
        <fullName evidence="1">Uncharacterized protein</fullName>
    </submittedName>
</protein>
<dbReference type="Proteomes" id="UP001634394">
    <property type="component" value="Unassembled WGS sequence"/>
</dbReference>
<gene>
    <name evidence="1" type="ORF">ACJMK2_027508</name>
</gene>
<dbReference type="EMBL" id="JBJQND010000002">
    <property type="protein sequence ID" value="KAL3887569.1"/>
    <property type="molecule type" value="Genomic_DNA"/>
</dbReference>
<reference evidence="1 2" key="1">
    <citation type="submission" date="2024-11" db="EMBL/GenBank/DDBJ databases">
        <title>Chromosome-level genome assembly of the freshwater bivalve Anodonta woodiana.</title>
        <authorList>
            <person name="Chen X."/>
        </authorList>
    </citation>
    <scope>NUCLEOTIDE SEQUENCE [LARGE SCALE GENOMIC DNA]</scope>
    <source>
        <strain evidence="1">MN2024</strain>
        <tissue evidence="1">Gills</tissue>
    </source>
</reference>
<sequence length="121" mass="13340">MNKGVTPHNYNLHSRFGPELLRQSDFMPPTYISTPKATAPQPSNDLPVTPTTSILLDATAQYTSPVTIYPPLTSLQTTQTYSTSIITTPSPAPIIISLTNLDSTTSLHLQIQLYTFLYIML</sequence>
<proteinExistence type="predicted"/>
<name>A0ABD3XMZ9_SINWO</name>
<organism evidence="1 2">
    <name type="scientific">Sinanodonta woodiana</name>
    <name type="common">Chinese pond mussel</name>
    <name type="synonym">Anodonta woodiana</name>
    <dbReference type="NCBI Taxonomy" id="1069815"/>
    <lineage>
        <taxon>Eukaryota</taxon>
        <taxon>Metazoa</taxon>
        <taxon>Spiralia</taxon>
        <taxon>Lophotrochozoa</taxon>
        <taxon>Mollusca</taxon>
        <taxon>Bivalvia</taxon>
        <taxon>Autobranchia</taxon>
        <taxon>Heteroconchia</taxon>
        <taxon>Palaeoheterodonta</taxon>
        <taxon>Unionida</taxon>
        <taxon>Unionoidea</taxon>
        <taxon>Unionidae</taxon>
        <taxon>Unioninae</taxon>
        <taxon>Sinanodonta</taxon>
    </lineage>
</organism>